<reference evidence="3 4" key="1">
    <citation type="submission" date="2022-11" db="EMBL/GenBank/DDBJ databases">
        <title>Genome sequencing of Acetobacter type strain.</title>
        <authorList>
            <person name="Heo J."/>
            <person name="Lee D."/>
            <person name="Han B.-H."/>
            <person name="Hong S.-B."/>
            <person name="Kwon S.-W."/>
        </authorList>
    </citation>
    <scope>NUCLEOTIDE SEQUENCE [LARGE SCALE GENOMIC DNA]</scope>
    <source>
        <strain evidence="3 4">KACC 21251</strain>
    </source>
</reference>
<dbReference type="EMBL" id="JAPIUX010000003">
    <property type="protein sequence ID" value="MCX2560965.1"/>
    <property type="molecule type" value="Genomic_DNA"/>
</dbReference>
<evidence type="ECO:0000259" key="1">
    <source>
        <dbReference type="Pfam" id="PF01609"/>
    </source>
</evidence>
<dbReference type="Pfam" id="PF13340">
    <property type="entry name" value="DUF4096"/>
    <property type="match status" value="1"/>
</dbReference>
<dbReference type="InterPro" id="IPR025161">
    <property type="entry name" value="IS402-like_dom"/>
</dbReference>
<evidence type="ECO:0000313" key="3">
    <source>
        <dbReference type="EMBL" id="MCX2560965.1"/>
    </source>
</evidence>
<dbReference type="RefSeq" id="WP_166121034.1">
    <property type="nucleotide sequence ID" value="NZ_JAPIUX010000003.1"/>
</dbReference>
<evidence type="ECO:0000259" key="2">
    <source>
        <dbReference type="Pfam" id="PF13340"/>
    </source>
</evidence>
<dbReference type="Pfam" id="PF01609">
    <property type="entry name" value="DDE_Tnp_1"/>
    <property type="match status" value="1"/>
</dbReference>
<protein>
    <submittedName>
        <fullName evidence="3">IS5 family transposase</fullName>
    </submittedName>
</protein>
<feature type="domain" description="Insertion element IS402-like" evidence="2">
    <location>
        <begin position="12"/>
        <end position="79"/>
    </location>
</feature>
<gene>
    <name evidence="3" type="ORF">OQ252_06065</name>
</gene>
<evidence type="ECO:0000313" key="4">
    <source>
        <dbReference type="Proteomes" id="UP001526446"/>
    </source>
</evidence>
<feature type="domain" description="Transposase IS4-like" evidence="1">
    <location>
        <begin position="93"/>
        <end position="236"/>
    </location>
</feature>
<proteinExistence type="predicted"/>
<comment type="caution">
    <text evidence="3">The sequence shown here is derived from an EMBL/GenBank/DDBJ whole genome shotgun (WGS) entry which is preliminary data.</text>
</comment>
<sequence length="256" mass="29882">MKELFLLSERQRQMERIKPFFPLVHGVPRVDDRRVLSGIVYVIRNGLQWKDTPKAYGLHKTLYNRFILWSRLSVFDRIFVALTERAGRSKRLMINATHFKAHRTSASLLKKGLFPRHIGRTKGGLNSKLHAVCDDQDRPVRLHLTAGQVSDFKGADVLLADLPDETEEVIGDRGYDSNRIRLSLAERNITACIPPKKNRKSKPPYNWHLYKKRHLTENMFTKLKDWRRVATRYDRGTHTFMSAIHIAASFIFYLKE</sequence>
<keyword evidence="4" id="KW-1185">Reference proteome</keyword>
<dbReference type="PANTHER" id="PTHR30007">
    <property type="entry name" value="PHP DOMAIN PROTEIN"/>
    <property type="match status" value="1"/>
</dbReference>
<dbReference type="Proteomes" id="UP001526446">
    <property type="component" value="Unassembled WGS sequence"/>
</dbReference>
<dbReference type="InterPro" id="IPR002559">
    <property type="entry name" value="Transposase_11"/>
</dbReference>
<dbReference type="NCBIfam" id="NF033580">
    <property type="entry name" value="transpos_IS5_3"/>
    <property type="match status" value="1"/>
</dbReference>
<organism evidence="3 4">
    <name type="scientific">Acetobacter farinalis</name>
    <dbReference type="NCBI Taxonomy" id="1260984"/>
    <lineage>
        <taxon>Bacteria</taxon>
        <taxon>Pseudomonadati</taxon>
        <taxon>Pseudomonadota</taxon>
        <taxon>Alphaproteobacteria</taxon>
        <taxon>Acetobacterales</taxon>
        <taxon>Acetobacteraceae</taxon>
        <taxon>Acetobacter</taxon>
    </lineage>
</organism>
<name>A0ABT3Q6Q3_9PROT</name>
<accession>A0ABT3Q6Q3</accession>
<dbReference type="PANTHER" id="PTHR30007:SF1">
    <property type="entry name" value="BLR1914 PROTEIN"/>
    <property type="match status" value="1"/>
</dbReference>